<name>A0ABS8SBA0_DATST</name>
<evidence type="ECO:0000313" key="1">
    <source>
        <dbReference type="EMBL" id="MCD7456123.1"/>
    </source>
</evidence>
<gene>
    <name evidence="1" type="ORF">HAX54_030698</name>
</gene>
<dbReference type="EMBL" id="JACEIK010000386">
    <property type="protein sequence ID" value="MCD7456123.1"/>
    <property type="molecule type" value="Genomic_DNA"/>
</dbReference>
<dbReference type="Proteomes" id="UP000823775">
    <property type="component" value="Unassembled WGS sequence"/>
</dbReference>
<reference evidence="1 2" key="1">
    <citation type="journal article" date="2021" name="BMC Genomics">
        <title>Datura genome reveals duplications of psychoactive alkaloid biosynthetic genes and high mutation rate following tissue culture.</title>
        <authorList>
            <person name="Rajewski A."/>
            <person name="Carter-House D."/>
            <person name="Stajich J."/>
            <person name="Litt A."/>
        </authorList>
    </citation>
    <scope>NUCLEOTIDE SEQUENCE [LARGE SCALE GENOMIC DNA]</scope>
    <source>
        <strain evidence="1">AR-01</strain>
    </source>
</reference>
<keyword evidence="2" id="KW-1185">Reference proteome</keyword>
<accession>A0ABS8SBA0</accession>
<comment type="caution">
    <text evidence="1">The sequence shown here is derived from an EMBL/GenBank/DDBJ whole genome shotgun (WGS) entry which is preliminary data.</text>
</comment>
<proteinExistence type="predicted"/>
<sequence>MDDYQEMERFGMENDFEDGQWIGATLALDLVLMNSANNNADEVETDGESFLPTAFEWKDQRSGFKKYTKGIGMKLLEDGLQGGWVGKNEQRNAKPMQRQS</sequence>
<protein>
    <submittedName>
        <fullName evidence="1">Uncharacterized protein</fullName>
    </submittedName>
</protein>
<evidence type="ECO:0000313" key="2">
    <source>
        <dbReference type="Proteomes" id="UP000823775"/>
    </source>
</evidence>
<organism evidence="1 2">
    <name type="scientific">Datura stramonium</name>
    <name type="common">Jimsonweed</name>
    <name type="synonym">Common thornapple</name>
    <dbReference type="NCBI Taxonomy" id="4076"/>
    <lineage>
        <taxon>Eukaryota</taxon>
        <taxon>Viridiplantae</taxon>
        <taxon>Streptophyta</taxon>
        <taxon>Embryophyta</taxon>
        <taxon>Tracheophyta</taxon>
        <taxon>Spermatophyta</taxon>
        <taxon>Magnoliopsida</taxon>
        <taxon>eudicotyledons</taxon>
        <taxon>Gunneridae</taxon>
        <taxon>Pentapetalae</taxon>
        <taxon>asterids</taxon>
        <taxon>lamiids</taxon>
        <taxon>Solanales</taxon>
        <taxon>Solanaceae</taxon>
        <taxon>Solanoideae</taxon>
        <taxon>Datureae</taxon>
        <taxon>Datura</taxon>
    </lineage>
</organism>